<evidence type="ECO:0000256" key="4">
    <source>
        <dbReference type="ARBA" id="ARBA00022490"/>
    </source>
</evidence>
<dbReference type="CDD" id="cd00672">
    <property type="entry name" value="CysRS_core"/>
    <property type="match status" value="1"/>
</dbReference>
<feature type="domain" description="Cysteinyl-tRNA synthetase class Ia DALR" evidence="13">
    <location>
        <begin position="365"/>
        <end position="434"/>
    </location>
</feature>
<dbReference type="SUPFAM" id="SSF47323">
    <property type="entry name" value="Anticodon-binding domain of a subclass of class I aminoacyl-tRNA synthetases"/>
    <property type="match status" value="1"/>
</dbReference>
<protein>
    <recommendedName>
        <fullName evidence="12">Cysteine--tRNA ligase</fullName>
        <ecNumber evidence="12">6.1.1.16</ecNumber>
    </recommendedName>
    <alternativeName>
        <fullName evidence="12">Cysteinyl-tRNA synthetase</fullName>
        <shortName evidence="12">CysRS</shortName>
    </alternativeName>
</protein>
<evidence type="ECO:0000256" key="5">
    <source>
        <dbReference type="ARBA" id="ARBA00022598"/>
    </source>
</evidence>
<evidence type="ECO:0000256" key="8">
    <source>
        <dbReference type="ARBA" id="ARBA00022833"/>
    </source>
</evidence>
<dbReference type="InterPro" id="IPR015273">
    <property type="entry name" value="Cys-tRNA-synt_Ia_DALR"/>
</dbReference>
<evidence type="ECO:0000256" key="7">
    <source>
        <dbReference type="ARBA" id="ARBA00022741"/>
    </source>
</evidence>
<comment type="catalytic activity">
    <reaction evidence="12">
        <text>tRNA(Cys) + L-cysteine + ATP = L-cysteinyl-tRNA(Cys) + AMP + diphosphate</text>
        <dbReference type="Rhea" id="RHEA:17773"/>
        <dbReference type="Rhea" id="RHEA-COMP:9661"/>
        <dbReference type="Rhea" id="RHEA-COMP:9679"/>
        <dbReference type="ChEBI" id="CHEBI:30616"/>
        <dbReference type="ChEBI" id="CHEBI:33019"/>
        <dbReference type="ChEBI" id="CHEBI:35235"/>
        <dbReference type="ChEBI" id="CHEBI:78442"/>
        <dbReference type="ChEBI" id="CHEBI:78517"/>
        <dbReference type="ChEBI" id="CHEBI:456215"/>
        <dbReference type="EC" id="6.1.1.16"/>
    </reaction>
</comment>
<dbReference type="Pfam" id="PF09190">
    <property type="entry name" value="DALR_2"/>
    <property type="match status" value="1"/>
</dbReference>
<evidence type="ECO:0000256" key="3">
    <source>
        <dbReference type="ARBA" id="ARBA00011245"/>
    </source>
</evidence>
<dbReference type="NCBIfam" id="TIGR00435">
    <property type="entry name" value="cysS"/>
    <property type="match status" value="1"/>
</dbReference>
<reference evidence="14" key="1">
    <citation type="submission" date="2020-07" db="EMBL/GenBank/DDBJ databases">
        <title>Huge and variable diversity of episymbiotic CPR bacteria and DPANN archaea in groundwater ecosystems.</title>
        <authorList>
            <person name="He C.Y."/>
            <person name="Keren R."/>
            <person name="Whittaker M."/>
            <person name="Farag I.F."/>
            <person name="Doudna J."/>
            <person name="Cate J.H.D."/>
            <person name="Banfield J.F."/>
        </authorList>
    </citation>
    <scope>NUCLEOTIDE SEQUENCE</scope>
    <source>
        <strain evidence="14">NC_groundwater_717_Ag_S-0.2um_59_8</strain>
    </source>
</reference>
<comment type="subcellular location">
    <subcellularLocation>
        <location evidence="1 12">Cytoplasm</location>
    </subcellularLocation>
</comment>
<dbReference type="Pfam" id="PF01406">
    <property type="entry name" value="tRNA-synt_1e"/>
    <property type="match status" value="1"/>
</dbReference>
<sequence>MALRIHNTLTRQKEPLAPLEPGTVKMYVCGVTVYDLCHMGHARSAVVFDVIYRYLRRNHQVTYVRNFTDVDDKIIARANREGVAWREIAERYIEEFTRDMGFLGLVPPTIEPRATEHIEEMRMLIAALIRKGNAYVAGGDVYFSVKSFPGYGKLSGRDIADLRAGARVEVGERKEDPLDFALWKASRPGEPAWDSPWGPGRPGWHIECSAMSWKYLGETFDLHGGGQDLIFPHHENEIAQSESVWGKQTVRHWIHNGFVDVNQEKMSKSLGNFFTIREVFQQFGRHTLLGREVVRLFLLGTHYRSPLDYSIQALRESREALDRLYTCLDRMDRFLERPPSPAVADPELDSEERAALGLIREMSTRFWESMDDDLNTPAALGQIFETVRIVNRFLARPLADRPGPSALVLREARKALSEAGEILGILTIPAGEYFRNLSAAVREPALGTGPENALTAEFVERKIAERQEARRHKDWALADQIRSDLLARGIVLEDTPQGTQWKLKDDGSGE</sequence>
<evidence type="ECO:0000256" key="1">
    <source>
        <dbReference type="ARBA" id="ARBA00004496"/>
    </source>
</evidence>
<dbReference type="GO" id="GO:0008270">
    <property type="term" value="F:zinc ion binding"/>
    <property type="evidence" value="ECO:0007669"/>
    <property type="project" value="UniProtKB-UniRule"/>
</dbReference>
<comment type="caution">
    <text evidence="12">Lacks conserved residue(s) required for the propagation of feature annotation.</text>
</comment>
<evidence type="ECO:0000313" key="15">
    <source>
        <dbReference type="Proteomes" id="UP000741360"/>
    </source>
</evidence>
<dbReference type="GO" id="GO:0006423">
    <property type="term" value="P:cysteinyl-tRNA aminoacylation"/>
    <property type="evidence" value="ECO:0007669"/>
    <property type="project" value="UniProtKB-UniRule"/>
</dbReference>
<comment type="caution">
    <text evidence="14">The sequence shown here is derived from an EMBL/GenBank/DDBJ whole genome shotgun (WGS) entry which is preliminary data.</text>
</comment>
<dbReference type="Gene3D" id="1.20.120.1910">
    <property type="entry name" value="Cysteine-tRNA ligase, C-terminal anti-codon recognition domain"/>
    <property type="match status" value="1"/>
</dbReference>
<keyword evidence="11 12" id="KW-0030">Aminoacyl-tRNA synthetase</keyword>
<accession>A0A932GR61</accession>
<dbReference type="SMART" id="SM00840">
    <property type="entry name" value="DALR_2"/>
    <property type="match status" value="1"/>
</dbReference>
<dbReference type="PRINTS" id="PR00983">
    <property type="entry name" value="TRNASYNTHCYS"/>
</dbReference>
<dbReference type="InterPro" id="IPR032678">
    <property type="entry name" value="tRNA-synt_1_cat_dom"/>
</dbReference>
<keyword evidence="8 12" id="KW-0862">Zinc</keyword>
<keyword evidence="4 12" id="KW-0963">Cytoplasm</keyword>
<dbReference type="Pfam" id="PF23493">
    <property type="entry name" value="CysS_C"/>
    <property type="match status" value="1"/>
</dbReference>
<comment type="subunit">
    <text evidence="3 12">Monomer.</text>
</comment>
<evidence type="ECO:0000256" key="12">
    <source>
        <dbReference type="HAMAP-Rule" id="MF_00041"/>
    </source>
</evidence>
<dbReference type="EC" id="6.1.1.16" evidence="12"/>
<dbReference type="PANTHER" id="PTHR10890:SF3">
    <property type="entry name" value="CYSTEINE--TRNA LIGASE, CYTOPLASMIC"/>
    <property type="match status" value="1"/>
</dbReference>
<evidence type="ECO:0000256" key="6">
    <source>
        <dbReference type="ARBA" id="ARBA00022723"/>
    </source>
</evidence>
<dbReference type="GO" id="GO:0005524">
    <property type="term" value="F:ATP binding"/>
    <property type="evidence" value="ECO:0007669"/>
    <property type="project" value="UniProtKB-UniRule"/>
</dbReference>
<organism evidence="14 15">
    <name type="scientific">Tectimicrobiota bacterium</name>
    <dbReference type="NCBI Taxonomy" id="2528274"/>
    <lineage>
        <taxon>Bacteria</taxon>
        <taxon>Pseudomonadati</taxon>
        <taxon>Nitrospinota/Tectimicrobiota group</taxon>
        <taxon>Candidatus Tectimicrobiota</taxon>
    </lineage>
</organism>
<comment type="similarity">
    <text evidence="2 12">Belongs to the class-I aminoacyl-tRNA synthetase family.</text>
</comment>
<evidence type="ECO:0000259" key="13">
    <source>
        <dbReference type="SMART" id="SM00840"/>
    </source>
</evidence>
<keyword evidence="5 12" id="KW-0436">Ligase</keyword>
<dbReference type="InterPro" id="IPR009080">
    <property type="entry name" value="tRNAsynth_Ia_anticodon-bd"/>
</dbReference>
<keyword evidence="6 12" id="KW-0479">Metal-binding</keyword>
<feature type="short sequence motif" description="'KMSKS' region" evidence="12">
    <location>
        <begin position="265"/>
        <end position="269"/>
    </location>
</feature>
<dbReference type="GO" id="GO:0004817">
    <property type="term" value="F:cysteine-tRNA ligase activity"/>
    <property type="evidence" value="ECO:0007669"/>
    <property type="project" value="UniProtKB-UniRule"/>
</dbReference>
<dbReference type="HAMAP" id="MF_00041">
    <property type="entry name" value="Cys_tRNA_synth"/>
    <property type="match status" value="1"/>
</dbReference>
<gene>
    <name evidence="12" type="primary">cysS</name>
    <name evidence="14" type="ORF">HYY65_11070</name>
</gene>
<feature type="binding site" evidence="12">
    <location>
        <position position="268"/>
    </location>
    <ligand>
        <name>ATP</name>
        <dbReference type="ChEBI" id="CHEBI:30616"/>
    </ligand>
</feature>
<feature type="binding site" evidence="12">
    <location>
        <position position="29"/>
    </location>
    <ligand>
        <name>Zn(2+)</name>
        <dbReference type="ChEBI" id="CHEBI:29105"/>
    </ligand>
</feature>
<comment type="cofactor">
    <cofactor evidence="12">
        <name>Zn(2+)</name>
        <dbReference type="ChEBI" id="CHEBI:29105"/>
    </cofactor>
    <text evidence="12">Binds 1 zinc ion per subunit.</text>
</comment>
<keyword evidence="7 12" id="KW-0547">Nucleotide-binding</keyword>
<keyword evidence="9 12" id="KW-0067">ATP-binding</keyword>
<keyword evidence="10 12" id="KW-0648">Protein biosynthesis</keyword>
<dbReference type="FunFam" id="3.40.50.620:FF:000009">
    <property type="entry name" value="Cysteine--tRNA ligase"/>
    <property type="match status" value="1"/>
</dbReference>
<name>A0A932GR61_UNCTE</name>
<dbReference type="EMBL" id="JACPSX010000213">
    <property type="protein sequence ID" value="MBI3015573.1"/>
    <property type="molecule type" value="Genomic_DNA"/>
</dbReference>
<feature type="binding site" evidence="12">
    <location>
        <position position="237"/>
    </location>
    <ligand>
        <name>Zn(2+)</name>
        <dbReference type="ChEBI" id="CHEBI:29105"/>
    </ligand>
</feature>
<proteinExistence type="inferred from homology"/>
<dbReference type="InterPro" id="IPR015803">
    <property type="entry name" value="Cys-tRNA-ligase"/>
</dbReference>
<dbReference type="InterPro" id="IPR056411">
    <property type="entry name" value="CysS_C"/>
</dbReference>
<dbReference type="Proteomes" id="UP000741360">
    <property type="component" value="Unassembled WGS sequence"/>
</dbReference>
<dbReference type="AlphaFoldDB" id="A0A932GR61"/>
<evidence type="ECO:0000256" key="9">
    <source>
        <dbReference type="ARBA" id="ARBA00022840"/>
    </source>
</evidence>
<feature type="binding site" evidence="12">
    <location>
        <position position="208"/>
    </location>
    <ligand>
        <name>Zn(2+)</name>
        <dbReference type="ChEBI" id="CHEBI:29105"/>
    </ligand>
</feature>
<dbReference type="PANTHER" id="PTHR10890">
    <property type="entry name" value="CYSTEINYL-TRNA SYNTHETASE"/>
    <property type="match status" value="1"/>
</dbReference>
<dbReference type="GO" id="GO:0005829">
    <property type="term" value="C:cytosol"/>
    <property type="evidence" value="ECO:0007669"/>
    <property type="project" value="TreeGrafter"/>
</dbReference>
<dbReference type="InterPro" id="IPR024909">
    <property type="entry name" value="Cys-tRNA/MSH_ligase"/>
</dbReference>
<evidence type="ECO:0000256" key="2">
    <source>
        <dbReference type="ARBA" id="ARBA00005594"/>
    </source>
</evidence>
<feature type="binding site" evidence="12">
    <location>
        <position position="233"/>
    </location>
    <ligand>
        <name>Zn(2+)</name>
        <dbReference type="ChEBI" id="CHEBI:29105"/>
    </ligand>
</feature>
<dbReference type="SUPFAM" id="SSF52374">
    <property type="entry name" value="Nucleotidylyl transferase"/>
    <property type="match status" value="1"/>
</dbReference>
<dbReference type="InterPro" id="IPR014729">
    <property type="entry name" value="Rossmann-like_a/b/a_fold"/>
</dbReference>
<evidence type="ECO:0000256" key="10">
    <source>
        <dbReference type="ARBA" id="ARBA00022917"/>
    </source>
</evidence>
<dbReference type="Gene3D" id="3.40.50.620">
    <property type="entry name" value="HUPs"/>
    <property type="match status" value="1"/>
</dbReference>
<evidence type="ECO:0000256" key="11">
    <source>
        <dbReference type="ARBA" id="ARBA00023146"/>
    </source>
</evidence>
<evidence type="ECO:0000313" key="14">
    <source>
        <dbReference type="EMBL" id="MBI3015573.1"/>
    </source>
</evidence>